<dbReference type="InterPro" id="IPR007197">
    <property type="entry name" value="rSAM"/>
</dbReference>
<evidence type="ECO:0000313" key="9">
    <source>
        <dbReference type="Proteomes" id="UP000263486"/>
    </source>
</evidence>
<dbReference type="PANTHER" id="PTHR30352">
    <property type="entry name" value="PYRUVATE FORMATE-LYASE-ACTIVATING ENZYME"/>
    <property type="match status" value="1"/>
</dbReference>
<keyword evidence="9" id="KW-1185">Reference proteome</keyword>
<dbReference type="SUPFAM" id="SSF102114">
    <property type="entry name" value="Radical SAM enzymes"/>
    <property type="match status" value="1"/>
</dbReference>
<evidence type="ECO:0000256" key="6">
    <source>
        <dbReference type="ARBA" id="ARBA00023014"/>
    </source>
</evidence>
<dbReference type="SFLD" id="SFLDS00029">
    <property type="entry name" value="Radical_SAM"/>
    <property type="match status" value="1"/>
</dbReference>
<evidence type="ECO:0000259" key="7">
    <source>
        <dbReference type="PROSITE" id="PS51918"/>
    </source>
</evidence>
<dbReference type="EMBL" id="QUAJ01000002">
    <property type="protein sequence ID" value="REI42934.1"/>
    <property type="molecule type" value="Genomic_DNA"/>
</dbReference>
<comment type="caution">
    <text evidence="8">The sequence shown here is derived from an EMBL/GenBank/DDBJ whole genome shotgun (WGS) entry which is preliminary data.</text>
</comment>
<keyword evidence="3" id="KW-0949">S-adenosyl-L-methionine</keyword>
<dbReference type="PIRSF" id="PIRSF004869">
    <property type="entry name" value="PflX_prd"/>
    <property type="match status" value="1"/>
</dbReference>
<keyword evidence="2" id="KW-0004">4Fe-4S</keyword>
<dbReference type="InterPro" id="IPR016431">
    <property type="entry name" value="Pyrv-formate_lyase-activ_prd"/>
</dbReference>
<sequence>MKEAMFYKRLEGERVGCELCPHRCIIEEGRVGRCGVRKNIWGKLITQNYGVVSALNIDPIEKKPFYHFYPGKEVLSIGSIGCNMNCAYCQNYEIAKEFKGIPTKEYTYEEVLKGFKGFGVAFTYNEPTVWYEFMMDVAKLAKCCSKKTMMVSNGLIEREPLLELTSYIDAFSIDLKGFTEEVYSKLGGTLEGVKNTLKLIAGRKKHLEIEFLLVPELNDDRETFIKMVKWIKDELGSNIVLHINGYYPSYKLKTPATEKKLLLEFHKLAKKYLNYVYVGNAGVDMDTVCGCGNLLIQRDGWNIEMVGLSENGKCNKCGEKVVEI</sequence>
<dbReference type="Pfam" id="PF04055">
    <property type="entry name" value="Radical_SAM"/>
    <property type="match status" value="1"/>
</dbReference>
<keyword evidence="4" id="KW-0479">Metal-binding</keyword>
<dbReference type="Proteomes" id="UP000263486">
    <property type="component" value="Unassembled WGS sequence"/>
</dbReference>
<dbReference type="PANTHER" id="PTHR30352:SF5">
    <property type="entry name" value="PYRUVATE FORMATE-LYASE 1-ACTIVATING ENZYME"/>
    <property type="match status" value="1"/>
</dbReference>
<feature type="domain" description="Radical SAM core" evidence="7">
    <location>
        <begin position="67"/>
        <end position="273"/>
    </location>
</feature>
<evidence type="ECO:0000256" key="5">
    <source>
        <dbReference type="ARBA" id="ARBA00023004"/>
    </source>
</evidence>
<dbReference type="CDD" id="cd01335">
    <property type="entry name" value="Radical_SAM"/>
    <property type="match status" value="1"/>
</dbReference>
<dbReference type="InterPro" id="IPR058240">
    <property type="entry name" value="rSAM_sf"/>
</dbReference>
<evidence type="ECO:0000256" key="2">
    <source>
        <dbReference type="ARBA" id="ARBA00022485"/>
    </source>
</evidence>
<name>A0ABX9KKC7_9FUSO</name>
<dbReference type="InterPro" id="IPR027596">
    <property type="entry name" value="AmmeMemoSam_rS"/>
</dbReference>
<accession>A0ABX9KKC7</accession>
<gene>
    <name evidence="8" type="primary">amrS</name>
    <name evidence="8" type="ORF">DYH56_01940</name>
</gene>
<proteinExistence type="predicted"/>
<dbReference type="NCBIfam" id="TIGR04337">
    <property type="entry name" value="AmmeMemoSam_rS"/>
    <property type="match status" value="1"/>
</dbReference>
<organism evidence="8 9">
    <name type="scientific">Psychrilyobacter piezotolerans</name>
    <dbReference type="NCBI Taxonomy" id="2293438"/>
    <lineage>
        <taxon>Bacteria</taxon>
        <taxon>Fusobacteriati</taxon>
        <taxon>Fusobacteriota</taxon>
        <taxon>Fusobacteriia</taxon>
        <taxon>Fusobacteriales</taxon>
        <taxon>Fusobacteriaceae</taxon>
        <taxon>Psychrilyobacter</taxon>
    </lineage>
</organism>
<dbReference type="SFLD" id="SFLDG01101">
    <property type="entry name" value="Uncharacterised_Radical_SAM_Su"/>
    <property type="match status" value="1"/>
</dbReference>
<reference evidence="8 9" key="1">
    <citation type="submission" date="2018-08" db="EMBL/GenBank/DDBJ databases">
        <title>Draft genome sequence of Psychrilyobacter sp. strain SD5 isolated from Black Sea water.</title>
        <authorList>
            <person name="Yadav S."/>
            <person name="Villanueva L."/>
            <person name="Damste J.S.S."/>
        </authorList>
    </citation>
    <scope>NUCLEOTIDE SEQUENCE [LARGE SCALE GENOMIC DNA]</scope>
    <source>
        <strain evidence="8 9">SD5</strain>
    </source>
</reference>
<keyword evidence="5" id="KW-0408">Iron</keyword>
<dbReference type="InterPro" id="IPR013785">
    <property type="entry name" value="Aldolase_TIM"/>
</dbReference>
<keyword evidence="6" id="KW-0411">Iron-sulfur</keyword>
<evidence type="ECO:0000256" key="1">
    <source>
        <dbReference type="ARBA" id="ARBA00001966"/>
    </source>
</evidence>
<evidence type="ECO:0000256" key="4">
    <source>
        <dbReference type="ARBA" id="ARBA00022723"/>
    </source>
</evidence>
<dbReference type="InterPro" id="IPR034457">
    <property type="entry name" value="Organic_radical-activating"/>
</dbReference>
<protein>
    <submittedName>
        <fullName evidence="8">AmmeMemoRadiSam system radical SAM enzyme</fullName>
    </submittedName>
</protein>
<comment type="cofactor">
    <cofactor evidence="1">
        <name>[4Fe-4S] cluster</name>
        <dbReference type="ChEBI" id="CHEBI:49883"/>
    </cofactor>
</comment>
<evidence type="ECO:0000313" key="8">
    <source>
        <dbReference type="EMBL" id="REI42934.1"/>
    </source>
</evidence>
<dbReference type="Gene3D" id="3.20.20.70">
    <property type="entry name" value="Aldolase class I"/>
    <property type="match status" value="1"/>
</dbReference>
<evidence type="ECO:0000256" key="3">
    <source>
        <dbReference type="ARBA" id="ARBA00022691"/>
    </source>
</evidence>
<dbReference type="RefSeq" id="WP_114641165.1">
    <property type="nucleotide sequence ID" value="NZ_JAACIO010000002.1"/>
</dbReference>
<dbReference type="PROSITE" id="PS51918">
    <property type="entry name" value="RADICAL_SAM"/>
    <property type="match status" value="1"/>
</dbReference>